<dbReference type="Pfam" id="PF00581">
    <property type="entry name" value="Rhodanese"/>
    <property type="match status" value="1"/>
</dbReference>
<dbReference type="RefSeq" id="WP_183216235.1">
    <property type="nucleotide sequence ID" value="NZ_CAJFZW010000009.1"/>
</dbReference>
<dbReference type="EMBL" id="JACHOQ010000003">
    <property type="protein sequence ID" value="MBB5739872.1"/>
    <property type="molecule type" value="Genomic_DNA"/>
</dbReference>
<proteinExistence type="predicted"/>
<dbReference type="Proteomes" id="UP000527324">
    <property type="component" value="Unassembled WGS sequence"/>
</dbReference>
<dbReference type="InterPro" id="IPR036873">
    <property type="entry name" value="Rhodanese-like_dom_sf"/>
</dbReference>
<dbReference type="AlphaFoldDB" id="A0A7W9F895"/>
<comment type="caution">
    <text evidence="2">The sequence shown here is derived from an EMBL/GenBank/DDBJ whole genome shotgun (WGS) entry which is preliminary data.</text>
</comment>
<dbReference type="InterPro" id="IPR052367">
    <property type="entry name" value="Thiosulfate_ST/Rhodanese-like"/>
</dbReference>
<dbReference type="InterPro" id="IPR001763">
    <property type="entry name" value="Rhodanese-like_dom"/>
</dbReference>
<feature type="domain" description="Rhodanese" evidence="1">
    <location>
        <begin position="23"/>
        <end position="111"/>
    </location>
</feature>
<dbReference type="CDD" id="cd00158">
    <property type="entry name" value="RHOD"/>
    <property type="match status" value="1"/>
</dbReference>
<keyword evidence="2" id="KW-0808">Transferase</keyword>
<evidence type="ECO:0000313" key="2">
    <source>
        <dbReference type="EMBL" id="MBB5739872.1"/>
    </source>
</evidence>
<evidence type="ECO:0000313" key="3">
    <source>
        <dbReference type="Proteomes" id="UP000527324"/>
    </source>
</evidence>
<reference evidence="2 3" key="1">
    <citation type="submission" date="2020-08" db="EMBL/GenBank/DDBJ databases">
        <title>Genomic Encyclopedia of Type Strains, Phase IV (KMG-IV): sequencing the most valuable type-strain genomes for metagenomic binning, comparative biology and taxonomic classification.</title>
        <authorList>
            <person name="Goeker M."/>
        </authorList>
    </citation>
    <scope>NUCLEOTIDE SEQUENCE [LARGE SCALE GENOMIC DNA]</scope>
    <source>
        <strain evidence="2 3">DSM 4731</strain>
    </source>
</reference>
<name>A0A7W9F895_9CAUL</name>
<dbReference type="PANTHER" id="PTHR45431">
    <property type="entry name" value="RHODANESE-LIKE DOMAIN-CONTAINING PROTEIN 15, CHLOROPLASTIC"/>
    <property type="match status" value="1"/>
</dbReference>
<dbReference type="SMART" id="SM00450">
    <property type="entry name" value="RHOD"/>
    <property type="match status" value="1"/>
</dbReference>
<accession>A0A7W9F895</accession>
<dbReference type="Gene3D" id="3.40.250.10">
    <property type="entry name" value="Rhodanese-like domain"/>
    <property type="match status" value="1"/>
</dbReference>
<dbReference type="GO" id="GO:0016740">
    <property type="term" value="F:transferase activity"/>
    <property type="evidence" value="ECO:0007669"/>
    <property type="project" value="UniProtKB-KW"/>
</dbReference>
<gene>
    <name evidence="2" type="ORF">GGQ93_001586</name>
</gene>
<protein>
    <submittedName>
        <fullName evidence="2">Rhodanese-related sulfurtransferase</fullName>
    </submittedName>
</protein>
<evidence type="ECO:0000259" key="1">
    <source>
        <dbReference type="PROSITE" id="PS50206"/>
    </source>
</evidence>
<organism evidence="2 3">
    <name type="scientific">Brevundimonas aurantiaca</name>
    <dbReference type="NCBI Taxonomy" id="74316"/>
    <lineage>
        <taxon>Bacteria</taxon>
        <taxon>Pseudomonadati</taxon>
        <taxon>Pseudomonadota</taxon>
        <taxon>Alphaproteobacteria</taxon>
        <taxon>Caulobacterales</taxon>
        <taxon>Caulobacteraceae</taxon>
        <taxon>Brevundimonas</taxon>
    </lineage>
</organism>
<dbReference type="SUPFAM" id="SSF52821">
    <property type="entry name" value="Rhodanese/Cell cycle control phosphatase"/>
    <property type="match status" value="1"/>
</dbReference>
<keyword evidence="3" id="KW-1185">Reference proteome</keyword>
<sequence length="112" mass="11550">MFGFGKSAKHREIGPAELKAMLDQGEALVIDVREPGEFAAEHIAGAVNLPLSSFDPARLPAAVGKTVILQCAGGKRSGMALDRCAEAQAAIDTHLAGGLGAWKSASLPVERG</sequence>
<dbReference type="PROSITE" id="PS50206">
    <property type="entry name" value="RHODANESE_3"/>
    <property type="match status" value="1"/>
</dbReference>
<dbReference type="PANTHER" id="PTHR45431:SF3">
    <property type="entry name" value="RHODANESE-LIKE DOMAIN-CONTAINING PROTEIN 15, CHLOROPLASTIC"/>
    <property type="match status" value="1"/>
</dbReference>